<evidence type="ECO:0000256" key="1">
    <source>
        <dbReference type="SAM" id="MobiDB-lite"/>
    </source>
</evidence>
<protein>
    <submittedName>
        <fullName evidence="2">Uncharacterized protein</fullName>
    </submittedName>
</protein>
<sequence>MSANLHPDFRALQPSPLAGLCQDNNFGRELGATPADGGTAPANGFTAPDNRDTAPPMMVPPLPMDSPPLAVLCLARLLSEMMTSSSQTIQLLQALLHSGETTTEFAQRLFADQEPNKWSITVVMFIELSRQLHSLAHDRPTPARDVLPGATLKPLCCGKRSAFGSRCAALKVAVPPAALPLSRLRKKRGTATVSGSAAIIPLRYRFLSWARSGHPVPFGTLIRKPLGTLKRVPLGTLIRVPFGTLIRVPFGTLLGTLIRVPSSTLIRVPSSTLIRVPRGSRKPLNSRGLREPGRTGVPAMHACPESVQGLHALRTGVHGQHACPAGPHAKPAVLTPFVGVRHAGIFCQTKICEVLTTGNVDSYLTASTVEGQPVLRTPLVLLQTYIDAPDHPFAQDNLPRGYPNSTTAQLSLLTILQTLLKHEQGHLRSVLLTNIVELNRRCIRDHVPNLANLIIKVDHMMYSSTHPQGPNGNNMAYNGTTKICIAFLQLSIAEFIFHPNRSSPLTSWEVIDRRLQHVKTKSCAFQYAFSQLVIQKDQATYGNCIDAV</sequence>
<feature type="compositionally biased region" description="Low complexity" evidence="1">
    <location>
        <begin position="31"/>
        <end position="44"/>
    </location>
</feature>
<comment type="caution">
    <text evidence="2">The sequence shown here is derived from an EMBL/GenBank/DDBJ whole genome shotgun (WGS) entry which is preliminary data.</text>
</comment>
<evidence type="ECO:0000313" key="2">
    <source>
        <dbReference type="EMBL" id="PLW09928.1"/>
    </source>
</evidence>
<dbReference type="Proteomes" id="UP000235388">
    <property type="component" value="Unassembled WGS sequence"/>
</dbReference>
<gene>
    <name evidence="2" type="ORF">PCANC_23798</name>
</gene>
<feature type="non-terminal residue" evidence="2">
    <location>
        <position position="548"/>
    </location>
</feature>
<organism evidence="2 3">
    <name type="scientific">Puccinia coronata f. sp. avenae</name>
    <dbReference type="NCBI Taxonomy" id="200324"/>
    <lineage>
        <taxon>Eukaryota</taxon>
        <taxon>Fungi</taxon>
        <taxon>Dikarya</taxon>
        <taxon>Basidiomycota</taxon>
        <taxon>Pucciniomycotina</taxon>
        <taxon>Pucciniomycetes</taxon>
        <taxon>Pucciniales</taxon>
        <taxon>Pucciniaceae</taxon>
        <taxon>Puccinia</taxon>
    </lineage>
</organism>
<evidence type="ECO:0000313" key="3">
    <source>
        <dbReference type="Proteomes" id="UP000235388"/>
    </source>
</evidence>
<proteinExistence type="predicted"/>
<keyword evidence="3" id="KW-1185">Reference proteome</keyword>
<dbReference type="EMBL" id="PGCJ01001082">
    <property type="protein sequence ID" value="PLW09928.1"/>
    <property type="molecule type" value="Genomic_DNA"/>
</dbReference>
<dbReference type="AlphaFoldDB" id="A0A2N5S9L1"/>
<name>A0A2N5S9L1_9BASI</name>
<reference evidence="2 3" key="1">
    <citation type="submission" date="2017-11" db="EMBL/GenBank/DDBJ databases">
        <title>De novo assembly and phasing of dikaryotic genomes from two isolates of Puccinia coronata f. sp. avenae, the causal agent of oat crown rust.</title>
        <authorList>
            <person name="Miller M.E."/>
            <person name="Zhang Y."/>
            <person name="Omidvar V."/>
            <person name="Sperschneider J."/>
            <person name="Schwessinger B."/>
            <person name="Raley C."/>
            <person name="Palmer J.M."/>
            <person name="Garnica D."/>
            <person name="Upadhyaya N."/>
            <person name="Rathjen J."/>
            <person name="Taylor J.M."/>
            <person name="Park R.F."/>
            <person name="Dodds P.N."/>
            <person name="Hirsch C.D."/>
            <person name="Kianian S.F."/>
            <person name="Figueroa M."/>
        </authorList>
    </citation>
    <scope>NUCLEOTIDE SEQUENCE [LARGE SCALE GENOMIC DNA]</scope>
    <source>
        <strain evidence="2">12NC29</strain>
    </source>
</reference>
<accession>A0A2N5S9L1</accession>
<dbReference type="OrthoDB" id="2518925at2759"/>
<feature type="region of interest" description="Disordered" evidence="1">
    <location>
        <begin position="24"/>
        <end position="44"/>
    </location>
</feature>